<feature type="transmembrane region" description="Helical" evidence="1">
    <location>
        <begin position="96"/>
        <end position="113"/>
    </location>
</feature>
<dbReference type="EMBL" id="VIWT01000004">
    <property type="protein sequence ID" value="TWF82972.1"/>
    <property type="molecule type" value="Genomic_DNA"/>
</dbReference>
<keyword evidence="1" id="KW-0472">Membrane</keyword>
<dbReference type="RefSeq" id="WP_145910224.1">
    <property type="nucleotide sequence ID" value="NZ_BAAAMZ010000009.1"/>
</dbReference>
<accession>A0A561T794</accession>
<name>A0A561T794_9ACTN</name>
<feature type="transmembrane region" description="Helical" evidence="1">
    <location>
        <begin position="21"/>
        <end position="51"/>
    </location>
</feature>
<evidence type="ECO:0000313" key="3">
    <source>
        <dbReference type="Proteomes" id="UP000317940"/>
    </source>
</evidence>
<keyword evidence="1" id="KW-0812">Transmembrane</keyword>
<feature type="transmembrane region" description="Helical" evidence="1">
    <location>
        <begin position="63"/>
        <end position="84"/>
    </location>
</feature>
<sequence length="114" mass="12168">MARTAPERTTKASWREPGAVLIWFALLELLLTVLLLTAVEVLGLLVVVWPAHSPAQAHRHHVLAAWLVAGPLLGLGAPCLAFLLPRFRAANLGIQLTVVTTGLLVGTLLTALLN</sequence>
<organism evidence="2 3">
    <name type="scientific">Kitasatospora viridis</name>
    <dbReference type="NCBI Taxonomy" id="281105"/>
    <lineage>
        <taxon>Bacteria</taxon>
        <taxon>Bacillati</taxon>
        <taxon>Actinomycetota</taxon>
        <taxon>Actinomycetes</taxon>
        <taxon>Kitasatosporales</taxon>
        <taxon>Streptomycetaceae</taxon>
        <taxon>Kitasatospora</taxon>
    </lineage>
</organism>
<proteinExistence type="predicted"/>
<keyword evidence="1" id="KW-1133">Transmembrane helix</keyword>
<keyword evidence="3" id="KW-1185">Reference proteome</keyword>
<gene>
    <name evidence="2" type="ORF">FHX73_14455</name>
</gene>
<dbReference type="Proteomes" id="UP000317940">
    <property type="component" value="Unassembled WGS sequence"/>
</dbReference>
<evidence type="ECO:0000256" key="1">
    <source>
        <dbReference type="SAM" id="Phobius"/>
    </source>
</evidence>
<dbReference type="AlphaFoldDB" id="A0A561T794"/>
<reference evidence="2 3" key="1">
    <citation type="submission" date="2019-06" db="EMBL/GenBank/DDBJ databases">
        <title>Sequencing the genomes of 1000 actinobacteria strains.</title>
        <authorList>
            <person name="Klenk H.-P."/>
        </authorList>
    </citation>
    <scope>NUCLEOTIDE SEQUENCE [LARGE SCALE GENOMIC DNA]</scope>
    <source>
        <strain evidence="2 3">DSM 44826</strain>
    </source>
</reference>
<evidence type="ECO:0000313" key="2">
    <source>
        <dbReference type="EMBL" id="TWF82972.1"/>
    </source>
</evidence>
<comment type="caution">
    <text evidence="2">The sequence shown here is derived from an EMBL/GenBank/DDBJ whole genome shotgun (WGS) entry which is preliminary data.</text>
</comment>
<protein>
    <submittedName>
        <fullName evidence="2">Uncharacterized protein</fullName>
    </submittedName>
</protein>